<feature type="transmembrane region" description="Helical" evidence="1">
    <location>
        <begin position="31"/>
        <end position="53"/>
    </location>
</feature>
<evidence type="ECO:0000313" key="3">
    <source>
        <dbReference type="Proteomes" id="UP000271098"/>
    </source>
</evidence>
<keyword evidence="3" id="KW-1185">Reference proteome</keyword>
<dbReference type="EMBL" id="UYRT01025287">
    <property type="protein sequence ID" value="VDK63459.1"/>
    <property type="molecule type" value="Genomic_DNA"/>
</dbReference>
<keyword evidence="1" id="KW-1133">Transmembrane helix</keyword>
<accession>A0A183DIL4</accession>
<gene>
    <name evidence="2" type="ORF">GPUH_LOCUS8554</name>
</gene>
<dbReference type="Proteomes" id="UP000271098">
    <property type="component" value="Unassembled WGS sequence"/>
</dbReference>
<evidence type="ECO:0000313" key="2">
    <source>
        <dbReference type="EMBL" id="VDK63459.1"/>
    </source>
</evidence>
<protein>
    <submittedName>
        <fullName evidence="4">G_PROTEIN_RECEP_F1_2 domain-containing protein</fullName>
    </submittedName>
</protein>
<organism evidence="4">
    <name type="scientific">Gongylonema pulchrum</name>
    <dbReference type="NCBI Taxonomy" id="637853"/>
    <lineage>
        <taxon>Eukaryota</taxon>
        <taxon>Metazoa</taxon>
        <taxon>Ecdysozoa</taxon>
        <taxon>Nematoda</taxon>
        <taxon>Chromadorea</taxon>
        <taxon>Rhabditida</taxon>
        <taxon>Spirurina</taxon>
        <taxon>Spiruromorpha</taxon>
        <taxon>Spiruroidea</taxon>
        <taxon>Gongylonematidae</taxon>
        <taxon>Gongylonema</taxon>
    </lineage>
</organism>
<feature type="transmembrane region" description="Helical" evidence="1">
    <location>
        <begin position="73"/>
        <end position="100"/>
    </location>
</feature>
<proteinExistence type="predicted"/>
<evidence type="ECO:0000313" key="4">
    <source>
        <dbReference type="WBParaSite" id="GPUH_0000856501-mRNA-1"/>
    </source>
</evidence>
<dbReference type="AlphaFoldDB" id="A0A183DIL4"/>
<keyword evidence="1" id="KW-0472">Membrane</keyword>
<reference evidence="2 3" key="2">
    <citation type="submission" date="2018-11" db="EMBL/GenBank/DDBJ databases">
        <authorList>
            <consortium name="Pathogen Informatics"/>
        </authorList>
    </citation>
    <scope>NUCLEOTIDE SEQUENCE [LARGE SCALE GENOMIC DNA]</scope>
</reference>
<reference evidence="4" key="1">
    <citation type="submission" date="2016-06" db="UniProtKB">
        <authorList>
            <consortium name="WormBaseParasite"/>
        </authorList>
    </citation>
    <scope>IDENTIFICATION</scope>
</reference>
<sequence length="154" mass="17739">MKIKIGKSIQSAQLFQQYFSLSTCHRLRESLGIHLVIFGVLMIGAVLSPELLVNQVNWYCWEIPPSFQEHSDSYSLFSILSATVFVLMASFGTVLSLLSLITTIWEDFLRPWLLQCSLGHQLGLLQVIIGLEERRFFFFDLMSIPRVKRKVRVD</sequence>
<evidence type="ECO:0000256" key="1">
    <source>
        <dbReference type="SAM" id="Phobius"/>
    </source>
</evidence>
<dbReference type="WBParaSite" id="GPUH_0000856501-mRNA-1">
    <property type="protein sequence ID" value="GPUH_0000856501-mRNA-1"/>
    <property type="gene ID" value="GPUH_0000856501"/>
</dbReference>
<name>A0A183DIL4_9BILA</name>
<keyword evidence="1" id="KW-0812">Transmembrane</keyword>